<sequence length="53" mass="6280">MLEKVLPYAILKSKPNLESRIRTLKRDWVIVYDMLNGKDNSCFGWDEHRHGCC</sequence>
<proteinExistence type="predicted"/>
<evidence type="ECO:0008006" key="3">
    <source>
        <dbReference type="Google" id="ProtNLM"/>
    </source>
</evidence>
<dbReference type="EMBL" id="JABEZV010000007">
    <property type="protein sequence ID" value="MBA0715038.1"/>
    <property type="molecule type" value="Genomic_DNA"/>
</dbReference>
<evidence type="ECO:0000313" key="2">
    <source>
        <dbReference type="Proteomes" id="UP000593574"/>
    </source>
</evidence>
<comment type="caution">
    <text evidence="1">The sequence shown here is derived from an EMBL/GenBank/DDBJ whole genome shotgun (WGS) entry which is preliminary data.</text>
</comment>
<name>A0A7J8ZTA6_9ROSI</name>
<protein>
    <recommendedName>
        <fullName evidence="3">Myb/SANT-like domain-containing protein</fullName>
    </recommendedName>
</protein>
<dbReference type="Proteomes" id="UP000593574">
    <property type="component" value="Unassembled WGS sequence"/>
</dbReference>
<keyword evidence="2" id="KW-1185">Reference proteome</keyword>
<gene>
    <name evidence="1" type="ORF">Golax_013968</name>
</gene>
<reference evidence="1 2" key="1">
    <citation type="journal article" date="2019" name="Genome Biol. Evol.">
        <title>Insights into the evolution of the New World diploid cottons (Gossypium, subgenus Houzingenia) based on genome sequencing.</title>
        <authorList>
            <person name="Grover C.E."/>
            <person name="Arick M.A. 2nd"/>
            <person name="Thrash A."/>
            <person name="Conover J.L."/>
            <person name="Sanders W.S."/>
            <person name="Peterson D.G."/>
            <person name="Frelichowski J.E."/>
            <person name="Scheffler J.A."/>
            <person name="Scheffler B.E."/>
            <person name="Wendel J.F."/>
        </authorList>
    </citation>
    <scope>NUCLEOTIDE SEQUENCE [LARGE SCALE GENOMIC DNA]</scope>
    <source>
        <strain evidence="1">4</strain>
        <tissue evidence="1">Leaf</tissue>
    </source>
</reference>
<dbReference type="PANTHER" id="PTHR46250">
    <property type="entry name" value="MYB/SANT-LIKE DNA-BINDING DOMAIN PROTEIN-RELATED"/>
    <property type="match status" value="1"/>
</dbReference>
<accession>A0A7J8ZTA6</accession>
<dbReference type="AlphaFoldDB" id="A0A7J8ZTA6"/>
<evidence type="ECO:0000313" key="1">
    <source>
        <dbReference type="EMBL" id="MBA0715038.1"/>
    </source>
</evidence>
<dbReference type="PANTHER" id="PTHR46250:SF17">
    <property type="entry name" value="MYB_SANT-LIKE DOMAIN-CONTAINING PROTEIN"/>
    <property type="match status" value="1"/>
</dbReference>
<organism evidence="1 2">
    <name type="scientific">Gossypium laxum</name>
    <dbReference type="NCBI Taxonomy" id="34288"/>
    <lineage>
        <taxon>Eukaryota</taxon>
        <taxon>Viridiplantae</taxon>
        <taxon>Streptophyta</taxon>
        <taxon>Embryophyta</taxon>
        <taxon>Tracheophyta</taxon>
        <taxon>Spermatophyta</taxon>
        <taxon>Magnoliopsida</taxon>
        <taxon>eudicotyledons</taxon>
        <taxon>Gunneridae</taxon>
        <taxon>Pentapetalae</taxon>
        <taxon>rosids</taxon>
        <taxon>malvids</taxon>
        <taxon>Malvales</taxon>
        <taxon>Malvaceae</taxon>
        <taxon>Malvoideae</taxon>
        <taxon>Gossypium</taxon>
    </lineage>
</organism>